<dbReference type="InterPro" id="IPR038005">
    <property type="entry name" value="RX-like_CC"/>
</dbReference>
<feature type="domain" description="NB-ARC" evidence="4">
    <location>
        <begin position="214"/>
        <end position="273"/>
    </location>
</feature>
<gene>
    <name evidence="7" type="ORF">JCGZ_01369</name>
</gene>
<accession>A0A067LKK7</accession>
<dbReference type="InterPro" id="IPR042197">
    <property type="entry name" value="Apaf_helical"/>
</dbReference>
<dbReference type="Pfam" id="PF00931">
    <property type="entry name" value="NB-ARC"/>
    <property type="match status" value="1"/>
</dbReference>
<keyword evidence="3" id="KW-0611">Plant defense</keyword>
<dbReference type="AlphaFoldDB" id="A0A067LKK7"/>
<dbReference type="InterPro" id="IPR027417">
    <property type="entry name" value="P-loop_NTPase"/>
</dbReference>
<feature type="domain" description="Disease resistance protein winged helix" evidence="6">
    <location>
        <begin position="399"/>
        <end position="473"/>
    </location>
</feature>
<keyword evidence="8" id="KW-1185">Reference proteome</keyword>
<organism evidence="7 8">
    <name type="scientific">Jatropha curcas</name>
    <name type="common">Barbados nut</name>
    <dbReference type="NCBI Taxonomy" id="180498"/>
    <lineage>
        <taxon>Eukaryota</taxon>
        <taxon>Viridiplantae</taxon>
        <taxon>Streptophyta</taxon>
        <taxon>Embryophyta</taxon>
        <taxon>Tracheophyta</taxon>
        <taxon>Spermatophyta</taxon>
        <taxon>Magnoliopsida</taxon>
        <taxon>eudicotyledons</taxon>
        <taxon>Gunneridae</taxon>
        <taxon>Pentapetalae</taxon>
        <taxon>rosids</taxon>
        <taxon>fabids</taxon>
        <taxon>Malpighiales</taxon>
        <taxon>Euphorbiaceae</taxon>
        <taxon>Crotonoideae</taxon>
        <taxon>Jatropheae</taxon>
        <taxon>Jatropha</taxon>
    </lineage>
</organism>
<dbReference type="GO" id="GO:0098542">
    <property type="term" value="P:defense response to other organism"/>
    <property type="evidence" value="ECO:0007669"/>
    <property type="project" value="TreeGrafter"/>
</dbReference>
<dbReference type="Pfam" id="PF23559">
    <property type="entry name" value="WHD_DRP"/>
    <property type="match status" value="1"/>
</dbReference>
<dbReference type="FunFam" id="1.10.10.10:FF:000322">
    <property type="entry name" value="Probable disease resistance protein At1g63360"/>
    <property type="match status" value="1"/>
</dbReference>
<proteinExistence type="predicted"/>
<evidence type="ECO:0000259" key="6">
    <source>
        <dbReference type="Pfam" id="PF23559"/>
    </source>
</evidence>
<dbReference type="InterPro" id="IPR044974">
    <property type="entry name" value="Disease_R_plants"/>
</dbReference>
<dbReference type="Gene3D" id="1.20.5.4130">
    <property type="match status" value="1"/>
</dbReference>
<dbReference type="STRING" id="180498.A0A067LKK7"/>
<evidence type="ECO:0000259" key="4">
    <source>
        <dbReference type="Pfam" id="PF00931"/>
    </source>
</evidence>
<keyword evidence="2" id="KW-0547">Nucleotide-binding</keyword>
<dbReference type="OrthoDB" id="1935686at2759"/>
<dbReference type="PRINTS" id="PR00364">
    <property type="entry name" value="DISEASERSIST"/>
</dbReference>
<name>A0A067LKK7_JATCU</name>
<dbReference type="EMBL" id="KK914240">
    <property type="protein sequence ID" value="KDP44869.1"/>
    <property type="molecule type" value="Genomic_DNA"/>
</dbReference>
<reference evidence="7 8" key="1">
    <citation type="journal article" date="2014" name="PLoS ONE">
        <title>Global Analysis of Gene Expression Profiles in Physic Nut (Jatropha curcas L.) Seedlings Exposed to Salt Stress.</title>
        <authorList>
            <person name="Zhang L."/>
            <person name="Zhang C."/>
            <person name="Wu P."/>
            <person name="Chen Y."/>
            <person name="Li M."/>
            <person name="Jiang H."/>
            <person name="Wu G."/>
        </authorList>
    </citation>
    <scope>NUCLEOTIDE SEQUENCE [LARGE SCALE GENOMIC DNA]</scope>
    <source>
        <strain evidence="8">cv. GZQX0401</strain>
        <tissue evidence="7">Young leaves</tissue>
    </source>
</reference>
<evidence type="ECO:0000313" key="8">
    <source>
        <dbReference type="Proteomes" id="UP000027138"/>
    </source>
</evidence>
<keyword evidence="1" id="KW-0677">Repeat</keyword>
<evidence type="ECO:0000256" key="3">
    <source>
        <dbReference type="ARBA" id="ARBA00022821"/>
    </source>
</evidence>
<evidence type="ECO:0000256" key="1">
    <source>
        <dbReference type="ARBA" id="ARBA00022737"/>
    </source>
</evidence>
<evidence type="ECO:0000313" key="7">
    <source>
        <dbReference type="EMBL" id="KDP44869.1"/>
    </source>
</evidence>
<dbReference type="InterPro" id="IPR041118">
    <property type="entry name" value="Rx_N"/>
</dbReference>
<dbReference type="PANTHER" id="PTHR23155:SF1185">
    <property type="entry name" value="DISEASE RESISTANCE RPP8-LIKE PROTEIN 3-RELATED"/>
    <property type="match status" value="1"/>
</dbReference>
<dbReference type="PANTHER" id="PTHR23155">
    <property type="entry name" value="DISEASE RESISTANCE PROTEIN RP"/>
    <property type="match status" value="1"/>
</dbReference>
<dbReference type="Gene3D" id="3.40.50.300">
    <property type="entry name" value="P-loop containing nucleotide triphosphate hydrolases"/>
    <property type="match status" value="1"/>
</dbReference>
<dbReference type="Proteomes" id="UP000027138">
    <property type="component" value="Unassembled WGS sequence"/>
</dbReference>
<dbReference type="InterPro" id="IPR058922">
    <property type="entry name" value="WHD_DRP"/>
</dbReference>
<dbReference type="SUPFAM" id="SSF52540">
    <property type="entry name" value="P-loop containing nucleoside triphosphate hydrolases"/>
    <property type="match status" value="1"/>
</dbReference>
<dbReference type="Pfam" id="PF18052">
    <property type="entry name" value="Rx_N"/>
    <property type="match status" value="1"/>
</dbReference>
<feature type="domain" description="Disease resistance N-terminal" evidence="5">
    <location>
        <begin position="5"/>
        <end position="84"/>
    </location>
</feature>
<dbReference type="Gene3D" id="1.10.8.430">
    <property type="entry name" value="Helical domain of apoptotic protease-activating factors"/>
    <property type="match status" value="1"/>
</dbReference>
<evidence type="ECO:0000259" key="5">
    <source>
        <dbReference type="Pfam" id="PF18052"/>
    </source>
</evidence>
<dbReference type="CDD" id="cd14798">
    <property type="entry name" value="RX-CC_like"/>
    <property type="match status" value="1"/>
</dbReference>
<sequence length="585" mass="68027">MVEAVVSFAIERIADVLVREASSLSDVRDKVEQLRTELKRIHCFLKDADNRQDKDERVRKWVAEIREIAYEAEDVTDTFLYAKALTGTRKGICRFIKRPFSIFIKVSYLHETETWIKSIQEKIRSISRSMQTYGIKLIFEGEASRRASEMRRFRRSYPHEEDDVIGLEFSTRQVLVGILMEVASKQDKFELVKMEEEKLLQLRLERMEDELDRMKEKRLFKLMLENMKVEDMFISMLEKMGEGKLVEEVSNVLKKKRYFVVLDDIWRSEDWDSSVKIGIVPNARASSPARARACAKARAWACVPLKVWKLCSKGVFKLHGPSLYLRSSPVEPDFLTDDEAWQLLSRKAFIEEIVAEYDYLSQFEKLGKEMVSKCGGLPLAIVVLGGVLATKKSLLEWKFPEDWEIHKRELIRMWIAEGFVSKGLIREEDETMEDLCEEYLEELVSRSMVQVSQKGCIGMGIKTCRIHDLMRDMCALMAREEDFLGISEHYKQNNTARRIAVHPQVSPEFVAREAASSKGFYAWVLVHTLDQKWFAQLETLRVDNLELGIEFVTCLQELKLTGMTKLTKRIRDRNGVTGEDFRKDT</sequence>
<evidence type="ECO:0000256" key="2">
    <source>
        <dbReference type="ARBA" id="ARBA00022741"/>
    </source>
</evidence>
<protein>
    <recommendedName>
        <fullName evidence="9">Rx N-terminal domain-containing protein</fullName>
    </recommendedName>
</protein>
<evidence type="ECO:0008006" key="9">
    <source>
        <dbReference type="Google" id="ProtNLM"/>
    </source>
</evidence>
<dbReference type="InterPro" id="IPR002182">
    <property type="entry name" value="NB-ARC"/>
</dbReference>
<dbReference type="GO" id="GO:0043531">
    <property type="term" value="F:ADP binding"/>
    <property type="evidence" value="ECO:0007669"/>
    <property type="project" value="InterPro"/>
</dbReference>